<dbReference type="Gene3D" id="2.60.40.1190">
    <property type="match status" value="1"/>
</dbReference>
<feature type="domain" description="Cytochrome c-552/DMSO reductase-like haem-binding" evidence="8">
    <location>
        <begin position="93"/>
        <end position="440"/>
    </location>
</feature>
<keyword evidence="7" id="KW-0812">Transmembrane</keyword>
<dbReference type="SMART" id="SM00887">
    <property type="entry name" value="EB_dh"/>
    <property type="match status" value="1"/>
</dbReference>
<reference key="2">
    <citation type="journal article" date="2011" name="Extremophiles">
        <title>Genomic analyses of Acidianus hospitalis W1 a host for studying crenarchaeal virus and plasmid life cycles.</title>
        <authorList>
            <person name="You X.Y."/>
            <person name="Liu C."/>
            <person name="Wang S.Y."/>
            <person name="Jiang C.Y."/>
            <person name="Shah S.A."/>
            <person name="Prangishvili D."/>
            <person name="Liu S.J."/>
            <person name="Garrett R.A."/>
        </authorList>
    </citation>
    <scope>NUCLEOTIDE SEQUENCE</scope>
    <source>
        <strain>W1</strain>
    </source>
</reference>
<name>F4B6B4_ACIHW</name>
<evidence type="ECO:0000313" key="10">
    <source>
        <dbReference type="Proteomes" id="UP000008458"/>
    </source>
</evidence>
<organism evidence="9 10">
    <name type="scientific">Acidianus hospitalis (strain W1)</name>
    <dbReference type="NCBI Taxonomy" id="933801"/>
    <lineage>
        <taxon>Archaea</taxon>
        <taxon>Thermoproteota</taxon>
        <taxon>Thermoprotei</taxon>
        <taxon>Sulfolobales</taxon>
        <taxon>Sulfolobaceae</taxon>
        <taxon>Acidianus</taxon>
    </lineage>
</organism>
<keyword evidence="10" id="KW-1185">Reference proteome</keyword>
<sequence>MNIFYIVFFIKIIITLNYLIKIISPTFYPYYVEERFSSCEFKMRKKIPLLIALVAMLFSIMLAFENVPLAQSSPTIVAYKVVGSANLANPGSCSFWSDIPWVNLSLTANIPNAPTSGLTHYILVKAAWNGSDIFILVKWPAPNPAFGAWSAAAAGLYPSATGPGLFRIIELMPGTTYKLLTNCTSYVSIVNGKSESGRLAFSYKGVTVLATNDSQIQVLSNGTILFYHSPRPMEYIFYCNGLFYGYYTNSTWYYPDRVAMMWYMGTGTPTMDGMNIGGKYAGQVYDGYNLSVAGGSFKMPGGSANIWMWVSGATWNNATYDPAFKVHLWANESLTGLPYTDPDCGGFAVPLYTNNTNMYEVDCAGIWYNPVQSSGLNGSLFMIRTGAKLCNGYWTVEYVRSLTVPSNIAKYEPQIALNTTYYVAFAVWQGREGETLFDKSIVTPFVTLALSTASHPTPPPPLVISPTLMTVTVVGVVVAVVALAIIWIVYRK</sequence>
<dbReference type="GO" id="GO:0046872">
    <property type="term" value="F:metal ion binding"/>
    <property type="evidence" value="ECO:0007669"/>
    <property type="project" value="UniProtKB-KW"/>
</dbReference>
<feature type="transmembrane region" description="Helical" evidence="7">
    <location>
        <begin position="468"/>
        <end position="490"/>
    </location>
</feature>
<dbReference type="HOGENOM" id="CLU_575729_0_0_2"/>
<dbReference type="Pfam" id="PF09459">
    <property type="entry name" value="EB_dh"/>
    <property type="match status" value="1"/>
</dbReference>
<dbReference type="GO" id="GO:0005886">
    <property type="term" value="C:plasma membrane"/>
    <property type="evidence" value="ECO:0007669"/>
    <property type="project" value="InterPro"/>
</dbReference>
<evidence type="ECO:0000256" key="7">
    <source>
        <dbReference type="SAM" id="Phobius"/>
    </source>
</evidence>
<feature type="transmembrane region" description="Helical" evidence="7">
    <location>
        <begin position="47"/>
        <end position="64"/>
    </location>
</feature>
<dbReference type="KEGG" id="aho:Ahos_1656"/>
<dbReference type="EMBL" id="CP002535">
    <property type="protein sequence ID" value="AEE94534.1"/>
    <property type="molecule type" value="Genomic_DNA"/>
</dbReference>
<dbReference type="NCBIfam" id="TIGR03154">
    <property type="entry name" value="sulfolob_CbsA"/>
    <property type="match status" value="1"/>
</dbReference>
<dbReference type="STRING" id="933801.Ahos_1656"/>
<evidence type="ECO:0000313" key="9">
    <source>
        <dbReference type="EMBL" id="AEE94534.1"/>
    </source>
</evidence>
<keyword evidence="3" id="KW-0479">Metal-binding</keyword>
<evidence type="ECO:0000259" key="8">
    <source>
        <dbReference type="SMART" id="SM00887"/>
    </source>
</evidence>
<evidence type="ECO:0000256" key="3">
    <source>
        <dbReference type="ARBA" id="ARBA00022723"/>
    </source>
</evidence>
<dbReference type="eggNOG" id="arCOG06015">
    <property type="taxonomic scope" value="Archaea"/>
</dbReference>
<proteinExistence type="predicted"/>
<dbReference type="AlphaFoldDB" id="F4B6B4"/>
<accession>F4B6B4</accession>
<evidence type="ECO:0000256" key="5">
    <source>
        <dbReference type="ARBA" id="ARBA00023004"/>
    </source>
</evidence>
<evidence type="ECO:0000256" key="6">
    <source>
        <dbReference type="NCBIfam" id="TIGR03154"/>
    </source>
</evidence>
<evidence type="ECO:0000256" key="2">
    <source>
        <dbReference type="ARBA" id="ARBA00022617"/>
    </source>
</evidence>
<keyword evidence="5" id="KW-0408">Iron</keyword>
<feature type="transmembrane region" description="Helical" evidence="7">
    <location>
        <begin position="6"/>
        <end position="27"/>
    </location>
</feature>
<evidence type="ECO:0000256" key="1">
    <source>
        <dbReference type="ARBA" id="ARBA00022448"/>
    </source>
</evidence>
<dbReference type="GO" id="GO:0022900">
    <property type="term" value="P:electron transport chain"/>
    <property type="evidence" value="ECO:0007669"/>
    <property type="project" value="InterPro"/>
</dbReference>
<dbReference type="InterPro" id="IPR017572">
    <property type="entry name" value="Cyt_b558/566_suA"/>
</dbReference>
<evidence type="ECO:0000256" key="4">
    <source>
        <dbReference type="ARBA" id="ARBA00022982"/>
    </source>
</evidence>
<keyword evidence="2" id="KW-0349">Heme</keyword>
<keyword evidence="1" id="KW-0813">Transport</keyword>
<keyword evidence="7" id="KW-1133">Transmembrane helix</keyword>
<dbReference type="Proteomes" id="UP000008458">
    <property type="component" value="Chromosome"/>
</dbReference>
<gene>
    <name evidence="9" type="ordered locus">Ahos_1656</name>
</gene>
<keyword evidence="7" id="KW-0472">Membrane</keyword>
<keyword evidence="4" id="KW-0249">Electron transport</keyword>
<dbReference type="GO" id="GO:0020037">
    <property type="term" value="F:heme binding"/>
    <property type="evidence" value="ECO:0007669"/>
    <property type="project" value="InterPro"/>
</dbReference>
<dbReference type="InterPro" id="IPR019020">
    <property type="entry name" value="Cyt-c552/DMSO_Rdtase_haem-bd"/>
</dbReference>
<protein>
    <recommendedName>
        <fullName evidence="6">Cytochrome b558/566 subunit A</fullName>
    </recommendedName>
</protein>
<reference evidence="9 10" key="1">
    <citation type="journal article" date="2011" name="Extremophiles">
        <title>Genomic analysis of Acidianus hospitalis W1 a host for studying crenarchaeal virus and plasmid life cycles.</title>
        <authorList>
            <person name="You X.Y."/>
            <person name="Liu C."/>
            <person name="Wang S.Y."/>
            <person name="Jiang C.Y."/>
            <person name="Shah S.A."/>
            <person name="Prangishvili D."/>
            <person name="She Q."/>
            <person name="Liu S.J."/>
            <person name="Garrett R.A."/>
        </authorList>
    </citation>
    <scope>NUCLEOTIDE SEQUENCE [LARGE SCALE GENOMIC DNA]</scope>
    <source>
        <strain evidence="9 10">W1</strain>
    </source>
</reference>